<name>A0A9W7ALB5_9STRA</name>
<proteinExistence type="predicted"/>
<protein>
    <recommendedName>
        <fullName evidence="3">RRM domain-containing protein</fullName>
    </recommendedName>
</protein>
<feature type="region of interest" description="Disordered" evidence="2">
    <location>
        <begin position="1"/>
        <end position="25"/>
    </location>
</feature>
<dbReference type="SMART" id="SM00360">
    <property type="entry name" value="RRM"/>
    <property type="match status" value="1"/>
</dbReference>
<dbReference type="AlphaFoldDB" id="A0A9W7ALB5"/>
<dbReference type="Gene3D" id="3.30.70.330">
    <property type="match status" value="1"/>
</dbReference>
<dbReference type="InterPro" id="IPR000504">
    <property type="entry name" value="RRM_dom"/>
</dbReference>
<evidence type="ECO:0000313" key="5">
    <source>
        <dbReference type="Proteomes" id="UP001165122"/>
    </source>
</evidence>
<reference evidence="5" key="1">
    <citation type="journal article" date="2023" name="Commun. Biol.">
        <title>Genome analysis of Parmales, the sister group of diatoms, reveals the evolutionary specialization of diatoms from phago-mixotrophs to photoautotrophs.</title>
        <authorList>
            <person name="Ban H."/>
            <person name="Sato S."/>
            <person name="Yoshikawa S."/>
            <person name="Yamada K."/>
            <person name="Nakamura Y."/>
            <person name="Ichinomiya M."/>
            <person name="Sato N."/>
            <person name="Blanc-Mathieu R."/>
            <person name="Endo H."/>
            <person name="Kuwata A."/>
            <person name="Ogata H."/>
        </authorList>
    </citation>
    <scope>NUCLEOTIDE SEQUENCE [LARGE SCALE GENOMIC DNA]</scope>
    <source>
        <strain evidence="5">NIES 3700</strain>
    </source>
</reference>
<evidence type="ECO:0000259" key="3">
    <source>
        <dbReference type="PROSITE" id="PS50102"/>
    </source>
</evidence>
<organism evidence="4 5">
    <name type="scientific">Triparma laevis f. longispina</name>
    <dbReference type="NCBI Taxonomy" id="1714387"/>
    <lineage>
        <taxon>Eukaryota</taxon>
        <taxon>Sar</taxon>
        <taxon>Stramenopiles</taxon>
        <taxon>Ochrophyta</taxon>
        <taxon>Bolidophyceae</taxon>
        <taxon>Parmales</taxon>
        <taxon>Triparmaceae</taxon>
        <taxon>Triparma</taxon>
    </lineage>
</organism>
<evidence type="ECO:0000313" key="4">
    <source>
        <dbReference type="EMBL" id="GMH70404.1"/>
    </source>
</evidence>
<feature type="domain" description="RRM" evidence="3">
    <location>
        <begin position="30"/>
        <end position="107"/>
    </location>
</feature>
<dbReference type="Proteomes" id="UP001165122">
    <property type="component" value="Unassembled WGS sequence"/>
</dbReference>
<dbReference type="PRINTS" id="PR01738">
    <property type="entry name" value="RNABINDINGM8"/>
</dbReference>
<dbReference type="PANTHER" id="PTHR45894">
    <property type="entry name" value="RNA-BINDING PROTEIN 8A"/>
    <property type="match status" value="1"/>
</dbReference>
<comment type="caution">
    <text evidence="4">The sequence shown here is derived from an EMBL/GenBank/DDBJ whole genome shotgun (WGS) entry which is preliminary data.</text>
</comment>
<dbReference type="InterPro" id="IPR008111">
    <property type="entry name" value="RNA-bd_8"/>
</dbReference>
<dbReference type="SUPFAM" id="SSF54928">
    <property type="entry name" value="RNA-binding domain, RBD"/>
    <property type="match status" value="1"/>
</dbReference>
<keyword evidence="1" id="KW-0694">RNA-binding</keyword>
<evidence type="ECO:0000256" key="2">
    <source>
        <dbReference type="SAM" id="MobiDB-lite"/>
    </source>
</evidence>
<dbReference type="GO" id="GO:0006396">
    <property type="term" value="P:RNA processing"/>
    <property type="evidence" value="ECO:0007669"/>
    <property type="project" value="InterPro"/>
</dbReference>
<dbReference type="GO" id="GO:0005737">
    <property type="term" value="C:cytoplasm"/>
    <property type="evidence" value="ECO:0007669"/>
    <property type="project" value="InterPro"/>
</dbReference>
<dbReference type="InterPro" id="IPR035979">
    <property type="entry name" value="RBD_domain_sf"/>
</dbReference>
<dbReference type="InterPro" id="IPR012677">
    <property type="entry name" value="Nucleotide-bd_a/b_plait_sf"/>
</dbReference>
<sequence length="109" mass="12308">MSNRIGSGGPSFERREDETRSGPQRSAEGWVIFVSNIHPLSHEDDLEDLFLSSGHISKIIADRSRQTGHLLGYALIEFEEKEDAEKAMEIDGDEFLGEVLKVSWAFKKE</sequence>
<dbReference type="OrthoDB" id="15688at2759"/>
<dbReference type="GO" id="GO:0003723">
    <property type="term" value="F:RNA binding"/>
    <property type="evidence" value="ECO:0007669"/>
    <property type="project" value="UniProtKB-UniRule"/>
</dbReference>
<dbReference type="GO" id="GO:0005634">
    <property type="term" value="C:nucleus"/>
    <property type="evidence" value="ECO:0007669"/>
    <property type="project" value="InterPro"/>
</dbReference>
<gene>
    <name evidence="4" type="ORF">TrLO_g11153</name>
</gene>
<evidence type="ECO:0000256" key="1">
    <source>
        <dbReference type="PROSITE-ProRule" id="PRU00176"/>
    </source>
</evidence>
<keyword evidence="5" id="KW-1185">Reference proteome</keyword>
<dbReference type="Pfam" id="PF00076">
    <property type="entry name" value="RRM_1"/>
    <property type="match status" value="1"/>
</dbReference>
<dbReference type="EMBL" id="BRXW01000619">
    <property type="protein sequence ID" value="GMH70404.1"/>
    <property type="molecule type" value="Genomic_DNA"/>
</dbReference>
<dbReference type="PROSITE" id="PS50102">
    <property type="entry name" value="RRM"/>
    <property type="match status" value="1"/>
</dbReference>
<accession>A0A9W7ALB5</accession>